<feature type="domain" description="ABC transporter" evidence="7">
    <location>
        <begin position="7"/>
        <end position="255"/>
    </location>
</feature>
<gene>
    <name evidence="8" type="ORF">FC91_GL002230</name>
</gene>
<dbReference type="GO" id="GO:0016887">
    <property type="term" value="F:ATP hydrolysis activity"/>
    <property type="evidence" value="ECO:0007669"/>
    <property type="project" value="InterPro"/>
</dbReference>
<dbReference type="GO" id="GO:0005524">
    <property type="term" value="F:ATP binding"/>
    <property type="evidence" value="ECO:0007669"/>
    <property type="project" value="UniProtKB-KW"/>
</dbReference>
<sequence length="273" mass="30167">MKNTPVLTIRDLHQYFEQGTINETHALQGINLTITEGEFVTIIGGNGAGKSTLLNSIAGTLPIDTGQIVLDGKDITYDSVTKRARWIARVFQDPKMGTAQRLSVAENMALAAKRGEHHSLFRFGTPRSARPRFQAALKRLNLGLEDRLDTEIGLLSGGQRQAITLLMATLQKPEMLLLDEHTAALDPKTSATVLHLTEQLVNEEDLTALMITHNMQDAIKYGNRLLMLDHGKIVVDIAGEEKKHLTVPQLLDLFNKASQEELTDDELLLSADK</sequence>
<evidence type="ECO:0000256" key="5">
    <source>
        <dbReference type="ARBA" id="ARBA00022840"/>
    </source>
</evidence>
<keyword evidence="3" id="KW-1003">Cell membrane</keyword>
<dbReference type="PANTHER" id="PTHR42788">
    <property type="entry name" value="TAURINE IMPORT ATP-BINDING PROTEIN-RELATED"/>
    <property type="match status" value="1"/>
</dbReference>
<dbReference type="InterPro" id="IPR050166">
    <property type="entry name" value="ABC_transporter_ATP-bind"/>
</dbReference>
<dbReference type="SMART" id="SM00382">
    <property type="entry name" value="AAA"/>
    <property type="match status" value="1"/>
</dbReference>
<dbReference type="AlphaFoldDB" id="A0A0R1XHK4"/>
<dbReference type="PROSITE" id="PS00211">
    <property type="entry name" value="ABC_TRANSPORTER_1"/>
    <property type="match status" value="1"/>
</dbReference>
<dbReference type="RefSeq" id="WP_027827931.1">
    <property type="nucleotide sequence ID" value="NZ_AUEH01000009.1"/>
</dbReference>
<dbReference type="PANTHER" id="PTHR42788:SF7">
    <property type="entry name" value="NITRATE ABC TRANSPORTER ATP-BINDING PROTEIN"/>
    <property type="match status" value="1"/>
</dbReference>
<dbReference type="SUPFAM" id="SSF52540">
    <property type="entry name" value="P-loop containing nucleoside triphosphate hydrolases"/>
    <property type="match status" value="1"/>
</dbReference>
<evidence type="ECO:0000256" key="4">
    <source>
        <dbReference type="ARBA" id="ARBA00022741"/>
    </source>
</evidence>
<keyword evidence="6" id="KW-0472">Membrane</keyword>
<dbReference type="Gene3D" id="3.40.50.300">
    <property type="entry name" value="P-loop containing nucleotide triphosphate hydrolases"/>
    <property type="match status" value="1"/>
</dbReference>
<evidence type="ECO:0000256" key="2">
    <source>
        <dbReference type="ARBA" id="ARBA00022448"/>
    </source>
</evidence>
<dbReference type="InterPro" id="IPR017871">
    <property type="entry name" value="ABC_transporter-like_CS"/>
</dbReference>
<organism evidence="8 9">
    <name type="scientific">Schleiferilactobacillus harbinensis DSM 16991</name>
    <dbReference type="NCBI Taxonomy" id="1122147"/>
    <lineage>
        <taxon>Bacteria</taxon>
        <taxon>Bacillati</taxon>
        <taxon>Bacillota</taxon>
        <taxon>Bacilli</taxon>
        <taxon>Lactobacillales</taxon>
        <taxon>Lactobacillaceae</taxon>
        <taxon>Schleiferilactobacillus</taxon>
    </lineage>
</organism>
<keyword evidence="5 8" id="KW-0067">ATP-binding</keyword>
<evidence type="ECO:0000313" key="9">
    <source>
        <dbReference type="Proteomes" id="UP000050949"/>
    </source>
</evidence>
<proteinExistence type="predicted"/>
<keyword evidence="4" id="KW-0547">Nucleotide-binding</keyword>
<dbReference type="OrthoDB" id="9776369at2"/>
<dbReference type="InterPro" id="IPR003439">
    <property type="entry name" value="ABC_transporter-like_ATP-bd"/>
</dbReference>
<evidence type="ECO:0000256" key="1">
    <source>
        <dbReference type="ARBA" id="ARBA00004202"/>
    </source>
</evidence>
<dbReference type="GO" id="GO:0005886">
    <property type="term" value="C:plasma membrane"/>
    <property type="evidence" value="ECO:0007669"/>
    <property type="project" value="UniProtKB-SubCell"/>
</dbReference>
<evidence type="ECO:0000313" key="8">
    <source>
        <dbReference type="EMBL" id="KRM27940.1"/>
    </source>
</evidence>
<keyword evidence="2" id="KW-0813">Transport</keyword>
<evidence type="ECO:0000256" key="6">
    <source>
        <dbReference type="ARBA" id="ARBA00023136"/>
    </source>
</evidence>
<comment type="caution">
    <text evidence="8">The sequence shown here is derived from an EMBL/GenBank/DDBJ whole genome shotgun (WGS) entry which is preliminary data.</text>
</comment>
<protein>
    <submittedName>
        <fullName evidence="8">ABC transporter ATP-binding protein</fullName>
    </submittedName>
</protein>
<dbReference type="GeneID" id="78510930"/>
<dbReference type="PROSITE" id="PS50893">
    <property type="entry name" value="ABC_TRANSPORTER_2"/>
    <property type="match status" value="1"/>
</dbReference>
<reference evidence="8 9" key="1">
    <citation type="journal article" date="2015" name="Genome Announc.">
        <title>Expanding the biotechnology potential of lactobacilli through comparative genomics of 213 strains and associated genera.</title>
        <authorList>
            <person name="Sun Z."/>
            <person name="Harris H.M."/>
            <person name="McCann A."/>
            <person name="Guo C."/>
            <person name="Argimon S."/>
            <person name="Zhang W."/>
            <person name="Yang X."/>
            <person name="Jeffery I.B."/>
            <person name="Cooney J.C."/>
            <person name="Kagawa T.F."/>
            <person name="Liu W."/>
            <person name="Song Y."/>
            <person name="Salvetti E."/>
            <person name="Wrobel A."/>
            <person name="Rasinkangas P."/>
            <person name="Parkhill J."/>
            <person name="Rea M.C."/>
            <person name="O'Sullivan O."/>
            <person name="Ritari J."/>
            <person name="Douillard F.P."/>
            <person name="Paul Ross R."/>
            <person name="Yang R."/>
            <person name="Briner A.E."/>
            <person name="Felis G.E."/>
            <person name="de Vos W.M."/>
            <person name="Barrangou R."/>
            <person name="Klaenhammer T.R."/>
            <person name="Caufield P.W."/>
            <person name="Cui Y."/>
            <person name="Zhang H."/>
            <person name="O'Toole P.W."/>
        </authorList>
    </citation>
    <scope>NUCLEOTIDE SEQUENCE [LARGE SCALE GENOMIC DNA]</scope>
    <source>
        <strain evidence="8 9">DSM 16991</strain>
    </source>
</reference>
<dbReference type="eggNOG" id="COG1101">
    <property type="taxonomic scope" value="Bacteria"/>
</dbReference>
<dbReference type="Pfam" id="PF00005">
    <property type="entry name" value="ABC_tran"/>
    <property type="match status" value="1"/>
</dbReference>
<comment type="subcellular location">
    <subcellularLocation>
        <location evidence="1">Cell membrane</location>
        <topology evidence="1">Peripheral membrane protein</topology>
    </subcellularLocation>
</comment>
<dbReference type="Proteomes" id="UP000050949">
    <property type="component" value="Unassembled WGS sequence"/>
</dbReference>
<accession>A0A0R1XHK4</accession>
<evidence type="ECO:0000256" key="3">
    <source>
        <dbReference type="ARBA" id="ARBA00022475"/>
    </source>
</evidence>
<dbReference type="PATRIC" id="fig|1122147.4.peg.2309"/>
<dbReference type="InterPro" id="IPR003593">
    <property type="entry name" value="AAA+_ATPase"/>
</dbReference>
<name>A0A0R1XHK4_9LACO</name>
<dbReference type="InterPro" id="IPR027417">
    <property type="entry name" value="P-loop_NTPase"/>
</dbReference>
<dbReference type="EMBL" id="AZFW01000039">
    <property type="protein sequence ID" value="KRM27940.1"/>
    <property type="molecule type" value="Genomic_DNA"/>
</dbReference>
<evidence type="ECO:0000259" key="7">
    <source>
        <dbReference type="PROSITE" id="PS50893"/>
    </source>
</evidence>